<organism evidence="2">
    <name type="scientific">uncultured Caudovirales phage</name>
    <dbReference type="NCBI Taxonomy" id="2100421"/>
    <lineage>
        <taxon>Viruses</taxon>
        <taxon>Duplodnaviria</taxon>
        <taxon>Heunggongvirae</taxon>
        <taxon>Uroviricota</taxon>
        <taxon>Caudoviricetes</taxon>
        <taxon>Peduoviridae</taxon>
        <taxon>Maltschvirus</taxon>
        <taxon>Maltschvirus maltsch</taxon>
    </lineage>
</organism>
<proteinExistence type="predicted"/>
<reference evidence="2" key="1">
    <citation type="submission" date="2020-05" db="EMBL/GenBank/DDBJ databases">
        <authorList>
            <person name="Chiriac C."/>
            <person name="Salcher M."/>
            <person name="Ghai R."/>
            <person name="Kavagutti S V."/>
        </authorList>
    </citation>
    <scope>NUCLEOTIDE SEQUENCE</scope>
</reference>
<gene>
    <name evidence="2" type="ORF">UFOVP181_407</name>
    <name evidence="1" type="ORF">UFOVP57_232</name>
</gene>
<protein>
    <submittedName>
        <fullName evidence="2">Uncharacterized protein</fullName>
    </submittedName>
</protein>
<dbReference type="EMBL" id="LR796187">
    <property type="protein sequence ID" value="CAB4125829.1"/>
    <property type="molecule type" value="Genomic_DNA"/>
</dbReference>
<name>A0A6J7WE30_9CAUD</name>
<evidence type="ECO:0000313" key="2">
    <source>
        <dbReference type="EMBL" id="CAB5209295.1"/>
    </source>
</evidence>
<accession>A0A6J7WE30</accession>
<dbReference type="EMBL" id="LR798231">
    <property type="protein sequence ID" value="CAB5209295.1"/>
    <property type="molecule type" value="Genomic_DNA"/>
</dbReference>
<sequence>MLNETQIGDVWMLFAEFIDKKQLEAVAERYIDLLADHGVTDRILQNATGVDDTLDSAIEYYLDEEDAADDEDDIQELDF</sequence>
<evidence type="ECO:0000313" key="1">
    <source>
        <dbReference type="EMBL" id="CAB4125829.1"/>
    </source>
</evidence>